<protein>
    <submittedName>
        <fullName evidence="1">Uncharacterized protein</fullName>
    </submittedName>
</protein>
<proteinExistence type="predicted"/>
<accession>A0ABT4TID1</accession>
<name>A0ABT4TID1_9ACTN</name>
<dbReference type="EMBL" id="JAQFWP010000011">
    <property type="protein sequence ID" value="MDA2804453.1"/>
    <property type="molecule type" value="Genomic_DNA"/>
</dbReference>
<evidence type="ECO:0000313" key="1">
    <source>
        <dbReference type="EMBL" id="MDA2804453.1"/>
    </source>
</evidence>
<evidence type="ECO:0000313" key="2">
    <source>
        <dbReference type="Proteomes" id="UP001165685"/>
    </source>
</evidence>
<organism evidence="1 2">
    <name type="scientific">Nocardiopsis suaedae</name>
    <dbReference type="NCBI Taxonomy" id="3018444"/>
    <lineage>
        <taxon>Bacteria</taxon>
        <taxon>Bacillati</taxon>
        <taxon>Actinomycetota</taxon>
        <taxon>Actinomycetes</taxon>
        <taxon>Streptosporangiales</taxon>
        <taxon>Nocardiopsidaceae</taxon>
        <taxon>Nocardiopsis</taxon>
    </lineage>
</organism>
<reference evidence="1" key="1">
    <citation type="submission" date="2023-01" db="EMBL/GenBank/DDBJ databases">
        <title>Draft genome sequence of Nocardiopsis sp. LSu2-4 isolated from halophytes.</title>
        <authorList>
            <person name="Duangmal K."/>
            <person name="Chantavorakit T."/>
        </authorList>
    </citation>
    <scope>NUCLEOTIDE SEQUENCE</scope>
    <source>
        <strain evidence="1">LSu2-4</strain>
    </source>
</reference>
<dbReference type="RefSeq" id="WP_270676999.1">
    <property type="nucleotide sequence ID" value="NZ_JAQFWP010000011.1"/>
</dbReference>
<comment type="caution">
    <text evidence="1">The sequence shown here is derived from an EMBL/GenBank/DDBJ whole genome shotgun (WGS) entry which is preliminary data.</text>
</comment>
<sequence>MSSNLLIPESTELVDNEILTSTVQDLQQWALTNSQDLHDRAALLEVGLRYAAFPGGHPMMMGLDQRAAAYRVASHLHRMGEHALHVGTSATKLIGSFNALFLQQPESQPKPAKNPFVIK</sequence>
<gene>
    <name evidence="1" type="ORF">O4U47_08015</name>
</gene>
<dbReference type="Proteomes" id="UP001165685">
    <property type="component" value="Unassembled WGS sequence"/>
</dbReference>
<keyword evidence="2" id="KW-1185">Reference proteome</keyword>